<dbReference type="RefSeq" id="WP_284399320.1">
    <property type="nucleotide sequence ID" value="NZ_BSNQ01000003.1"/>
</dbReference>
<gene>
    <name evidence="1" type="ORF">ISP13_01790</name>
</gene>
<evidence type="ECO:0000313" key="2">
    <source>
        <dbReference type="Proteomes" id="UP001620405"/>
    </source>
</evidence>
<name>A0ABW8IQL4_9GAMM</name>
<sequence length="273" mass="29541">MKKRRPFCAGVSVHRGFARRARHDPRGRGILRARGALSLALLAATACLAAPLHAQSATVSGAVAVSSQLVDRGQAVTPATPILQAAVSWAPAPGWSLGLSGGTEIRSPGHVSEALAQVSHYWSLSSDWQMQGDLLYYDYPGNAQARLFDRTEIGVNWIYRDILTFGLSGICLINGTRHEPRGAADINFHWPLAWHFSLSLGAGVSQSLVLNSGSYGYGERINTAVYRYGHAGLLWSYGPWRVELDRVATNPAIPRHAGNLVTAPWVGTISWSF</sequence>
<protein>
    <recommendedName>
        <fullName evidence="3">Outer membrane protein</fullName>
    </recommendedName>
</protein>
<dbReference type="Proteomes" id="UP001620405">
    <property type="component" value="Unassembled WGS sequence"/>
</dbReference>
<evidence type="ECO:0008006" key="3">
    <source>
        <dbReference type="Google" id="ProtNLM"/>
    </source>
</evidence>
<evidence type="ECO:0000313" key="1">
    <source>
        <dbReference type="EMBL" id="MFK2872247.1"/>
    </source>
</evidence>
<organism evidence="1 2">
    <name type="scientific">Dyella lipolytica</name>
    <dbReference type="NCBI Taxonomy" id="1867835"/>
    <lineage>
        <taxon>Bacteria</taxon>
        <taxon>Pseudomonadati</taxon>
        <taxon>Pseudomonadota</taxon>
        <taxon>Gammaproteobacteria</taxon>
        <taxon>Lysobacterales</taxon>
        <taxon>Rhodanobacteraceae</taxon>
        <taxon>Dyella</taxon>
    </lineage>
</organism>
<proteinExistence type="predicted"/>
<dbReference type="EMBL" id="JADIKG010000009">
    <property type="protein sequence ID" value="MFK2872247.1"/>
    <property type="molecule type" value="Genomic_DNA"/>
</dbReference>
<keyword evidence="2" id="KW-1185">Reference proteome</keyword>
<comment type="caution">
    <text evidence="1">The sequence shown here is derived from an EMBL/GenBank/DDBJ whole genome shotgun (WGS) entry which is preliminary data.</text>
</comment>
<reference evidence="1 2" key="1">
    <citation type="submission" date="2020-10" db="EMBL/GenBank/DDBJ databases">
        <title>Phylogeny of dyella-like bacteria.</title>
        <authorList>
            <person name="Fu J."/>
        </authorList>
    </citation>
    <scope>NUCLEOTIDE SEQUENCE [LARGE SCALE GENOMIC DNA]</scope>
    <source>
        <strain evidence="1 2">DHOB07</strain>
    </source>
</reference>
<accession>A0ABW8IQL4</accession>